<accession>A0AAD0U947</accession>
<dbReference type="RefSeq" id="WP_017454537.1">
    <property type="nucleotide sequence ID" value="NZ_CP024996.1"/>
</dbReference>
<organism evidence="1 2">
    <name type="scientific">Herbaspirillum rubrisubalbicans</name>
    <dbReference type="NCBI Taxonomy" id="80842"/>
    <lineage>
        <taxon>Bacteria</taxon>
        <taxon>Pseudomonadati</taxon>
        <taxon>Pseudomonadota</taxon>
        <taxon>Betaproteobacteria</taxon>
        <taxon>Burkholderiales</taxon>
        <taxon>Oxalobacteraceae</taxon>
        <taxon>Herbaspirillum</taxon>
    </lineage>
</organism>
<dbReference type="Proteomes" id="UP000269199">
    <property type="component" value="Chromosome"/>
</dbReference>
<dbReference type="EMBL" id="CP024996">
    <property type="protein sequence ID" value="AYR24526.1"/>
    <property type="molecule type" value="Genomic_DNA"/>
</dbReference>
<dbReference type="AlphaFoldDB" id="A0AAD0U947"/>
<sequence>MAKSIIEIIHVVPLSGVGKKSGNAYDMRFAQCIVHHVNKETGQVEPLVGELLLPKQYNDIPRGMYEVDFRLSVAQDKRIQSVVDTIVPYVPKATPKEPAKAAA</sequence>
<protein>
    <submittedName>
        <fullName evidence="1">Uncharacterized protein</fullName>
    </submittedName>
</protein>
<gene>
    <name evidence="1" type="ORF">RC54_12095</name>
</gene>
<proteinExistence type="predicted"/>
<name>A0AAD0U947_9BURK</name>
<evidence type="ECO:0000313" key="1">
    <source>
        <dbReference type="EMBL" id="AYR24526.1"/>
    </source>
</evidence>
<reference evidence="1 2" key="1">
    <citation type="submission" date="2017-11" db="EMBL/GenBank/DDBJ databases">
        <title>Complete genome sequence of Herbaspirillum rubrisubalbicans DSM 11543.</title>
        <authorList>
            <person name="Chen M."/>
            <person name="An Q."/>
        </authorList>
    </citation>
    <scope>NUCLEOTIDE SEQUENCE [LARGE SCALE GENOMIC DNA]</scope>
    <source>
        <strain evidence="1 2">DSM 11543</strain>
    </source>
</reference>
<evidence type="ECO:0000313" key="2">
    <source>
        <dbReference type="Proteomes" id="UP000269199"/>
    </source>
</evidence>